<dbReference type="Pfam" id="PF00098">
    <property type="entry name" value="zf-CCHC"/>
    <property type="match status" value="1"/>
</dbReference>
<evidence type="ECO:0000259" key="5">
    <source>
        <dbReference type="PROSITE" id="PS51857"/>
    </source>
</evidence>
<protein>
    <recommendedName>
        <fullName evidence="5">CSD domain-containing protein</fullName>
    </recommendedName>
</protein>
<keyword evidence="3" id="KW-0963">Cytoplasm</keyword>
<dbReference type="SUPFAM" id="SSF57756">
    <property type="entry name" value="Retrovirus zinc finger-like domains"/>
    <property type="match status" value="1"/>
</dbReference>
<feature type="compositionally biased region" description="Polar residues" evidence="4">
    <location>
        <begin position="281"/>
        <end position="290"/>
    </location>
</feature>
<organism evidence="6">
    <name type="scientific">Timema cristinae</name>
    <name type="common">Walking stick</name>
    <dbReference type="NCBI Taxonomy" id="61476"/>
    <lineage>
        <taxon>Eukaryota</taxon>
        <taxon>Metazoa</taxon>
        <taxon>Ecdysozoa</taxon>
        <taxon>Arthropoda</taxon>
        <taxon>Hexapoda</taxon>
        <taxon>Insecta</taxon>
        <taxon>Pterygota</taxon>
        <taxon>Neoptera</taxon>
        <taxon>Polyneoptera</taxon>
        <taxon>Phasmatodea</taxon>
        <taxon>Timematodea</taxon>
        <taxon>Timematoidea</taxon>
        <taxon>Timematidae</taxon>
        <taxon>Timema</taxon>
    </lineage>
</organism>
<name>A0A7R9CPB6_TIMCR</name>
<dbReference type="AlphaFoldDB" id="A0A7R9CPB6"/>
<reference evidence="6" key="1">
    <citation type="submission" date="2020-11" db="EMBL/GenBank/DDBJ databases">
        <authorList>
            <person name="Tran Van P."/>
        </authorList>
    </citation>
    <scope>NUCLEOTIDE SEQUENCE</scope>
</reference>
<dbReference type="GO" id="GO:0008270">
    <property type="term" value="F:zinc ion binding"/>
    <property type="evidence" value="ECO:0007669"/>
    <property type="project" value="InterPro"/>
</dbReference>
<dbReference type="InterPro" id="IPR011129">
    <property type="entry name" value="CSD"/>
</dbReference>
<dbReference type="GO" id="GO:0005737">
    <property type="term" value="C:cytoplasm"/>
    <property type="evidence" value="ECO:0007669"/>
    <property type="project" value="UniProtKB-SubCell"/>
</dbReference>
<dbReference type="GO" id="GO:0003729">
    <property type="term" value="F:mRNA binding"/>
    <property type="evidence" value="ECO:0007669"/>
    <property type="project" value="TreeGrafter"/>
</dbReference>
<comment type="similarity">
    <text evidence="2">Belongs to the lin-28 family.</text>
</comment>
<dbReference type="InterPro" id="IPR001878">
    <property type="entry name" value="Znf_CCHC"/>
</dbReference>
<dbReference type="PANTHER" id="PTHR46109:SF1">
    <property type="entry name" value="PROTEIN LIN-28 HOMOLOG"/>
    <property type="match status" value="1"/>
</dbReference>
<dbReference type="SMART" id="SM00343">
    <property type="entry name" value="ZnF_C2HC"/>
    <property type="match status" value="2"/>
</dbReference>
<comment type="subcellular location">
    <subcellularLocation>
        <location evidence="1">Cytoplasm</location>
    </subcellularLocation>
</comment>
<dbReference type="SUPFAM" id="SSF50249">
    <property type="entry name" value="Nucleic acid-binding proteins"/>
    <property type="match status" value="1"/>
</dbReference>
<evidence type="ECO:0000256" key="2">
    <source>
        <dbReference type="ARBA" id="ARBA00008840"/>
    </source>
</evidence>
<feature type="region of interest" description="Disordered" evidence="4">
    <location>
        <begin position="75"/>
        <end position="124"/>
    </location>
</feature>
<evidence type="ECO:0000313" key="6">
    <source>
        <dbReference type="EMBL" id="CAD7400160.1"/>
    </source>
</evidence>
<dbReference type="Gene3D" id="2.40.50.140">
    <property type="entry name" value="Nucleic acid-binding proteins"/>
    <property type="match status" value="1"/>
</dbReference>
<evidence type="ECO:0000256" key="1">
    <source>
        <dbReference type="ARBA" id="ARBA00004496"/>
    </source>
</evidence>
<dbReference type="InterPro" id="IPR002059">
    <property type="entry name" value="CSP_DNA-bd"/>
</dbReference>
<feature type="region of interest" description="Disordered" evidence="4">
    <location>
        <begin position="271"/>
        <end position="290"/>
    </location>
</feature>
<accession>A0A7R9CPB6</accession>
<dbReference type="PROSITE" id="PS51857">
    <property type="entry name" value="CSD_2"/>
    <property type="match status" value="1"/>
</dbReference>
<dbReference type="SMART" id="SM00357">
    <property type="entry name" value="CSP"/>
    <property type="match status" value="1"/>
</dbReference>
<evidence type="ECO:0000256" key="4">
    <source>
        <dbReference type="SAM" id="MobiDB-lite"/>
    </source>
</evidence>
<proteinExistence type="inferred from homology"/>
<sequence length="290" mass="32308">MADDKILRVENSMDPSIKPGVSHTPCARAKGLVPVSTLIGEYLNFFSHGCETLDELDVIGNVELEEMYPHLRGGRVENRLGKTNPSSPDRDSNLDLPVLNSRVQHDKRHRGREKESSPNIDEVTFPGRRKGRCKWFNVAKGWGFITPEDGGQDVFVHQSVIQMSGFRSLGDEEEVEFECKNSDKGLESTRVTGLGGADCCGSHRRPTSKKRFRKIRCYNCGEFANHIAAKCTMGPQPKRCHNCKSQDHLIADCPTRLDRKKPSLITNVNELEHEDNGTGGNVDSTMSGQD</sequence>
<dbReference type="EMBL" id="OC318006">
    <property type="protein sequence ID" value="CAD7400160.1"/>
    <property type="molecule type" value="Genomic_DNA"/>
</dbReference>
<feature type="domain" description="CSD" evidence="5">
    <location>
        <begin position="128"/>
        <end position="193"/>
    </location>
</feature>
<dbReference type="PANTHER" id="PTHR46109">
    <property type="entry name" value="PROTEIN LIN-28"/>
    <property type="match status" value="1"/>
</dbReference>
<dbReference type="InterPro" id="IPR012340">
    <property type="entry name" value="NA-bd_OB-fold"/>
</dbReference>
<gene>
    <name evidence="6" type="ORF">TCEB3V08_LOCUS5363</name>
</gene>
<dbReference type="InterPro" id="IPR036875">
    <property type="entry name" value="Znf_CCHC_sf"/>
</dbReference>
<dbReference type="InterPro" id="IPR051373">
    <property type="entry name" value="Lin-28_RNA-binding"/>
</dbReference>
<dbReference type="PRINTS" id="PR00050">
    <property type="entry name" value="COLDSHOCK"/>
</dbReference>
<dbReference type="CDD" id="cd04458">
    <property type="entry name" value="CSP_CDS"/>
    <property type="match status" value="1"/>
</dbReference>
<dbReference type="Pfam" id="PF00313">
    <property type="entry name" value="CSD"/>
    <property type="match status" value="1"/>
</dbReference>
<dbReference type="GO" id="GO:0031054">
    <property type="term" value="P:pre-miRNA processing"/>
    <property type="evidence" value="ECO:0007669"/>
    <property type="project" value="TreeGrafter"/>
</dbReference>
<dbReference type="GO" id="GO:0005634">
    <property type="term" value="C:nucleus"/>
    <property type="evidence" value="ECO:0007669"/>
    <property type="project" value="TreeGrafter"/>
</dbReference>
<dbReference type="Gene3D" id="4.10.60.10">
    <property type="entry name" value="Zinc finger, CCHC-type"/>
    <property type="match status" value="1"/>
</dbReference>
<evidence type="ECO:0000256" key="3">
    <source>
        <dbReference type="ARBA" id="ARBA00022490"/>
    </source>
</evidence>